<evidence type="ECO:0000256" key="4">
    <source>
        <dbReference type="ARBA" id="ARBA00022692"/>
    </source>
</evidence>
<comment type="subcellular location">
    <subcellularLocation>
        <location evidence="1 10">Cell membrane</location>
        <topology evidence="1 10">Multi-pass membrane protein</topology>
    </subcellularLocation>
</comment>
<keyword evidence="2" id="KW-1003">Cell membrane</keyword>
<name>A0A3S5HSS8_APHGI</name>
<feature type="transmembrane region" description="Helical" evidence="10">
    <location>
        <begin position="63"/>
        <end position="81"/>
    </location>
</feature>
<feature type="transmembrane region" description="Helical" evidence="10">
    <location>
        <begin position="285"/>
        <end position="304"/>
    </location>
</feature>
<evidence type="ECO:0000256" key="8">
    <source>
        <dbReference type="ARBA" id="ARBA00023170"/>
    </source>
</evidence>
<dbReference type="OrthoDB" id="6597368at2759"/>
<evidence type="ECO:0000256" key="3">
    <source>
        <dbReference type="ARBA" id="ARBA00022606"/>
    </source>
</evidence>
<dbReference type="GO" id="GO:0005886">
    <property type="term" value="C:plasma membrane"/>
    <property type="evidence" value="ECO:0007669"/>
    <property type="project" value="UniProtKB-SubCell"/>
</dbReference>
<evidence type="ECO:0000256" key="2">
    <source>
        <dbReference type="ARBA" id="ARBA00022475"/>
    </source>
</evidence>
<proteinExistence type="evidence at transcript level"/>
<dbReference type="InterPro" id="IPR004117">
    <property type="entry name" value="7tm6_olfct_rcpt"/>
</dbReference>
<evidence type="ECO:0000256" key="1">
    <source>
        <dbReference type="ARBA" id="ARBA00004651"/>
    </source>
</evidence>
<dbReference type="GO" id="GO:0007165">
    <property type="term" value="P:signal transduction"/>
    <property type="evidence" value="ECO:0007669"/>
    <property type="project" value="UniProtKB-KW"/>
</dbReference>
<sequence length="381" mass="44148">MSVFSYNIMIFRLLGMWYPKDDNSAWKKIFYIFYTTLIVSIYYTNAISQIIILFGSLDDAKEFSGASFITITRILVCYKMYNILSKRKYIIHIINTLETGSFKARDSVELSIQTKFSRKIKLLIITYGALCATTLTALLYVSILVDIPQRKLAFEAWLPVNTSIPIFYWIVFIYQHFSGYCGTSISVSFDTVLVGSMILLCAQLNILKYRLRHGHNNNEIENKSEKKYLIDCIEHHKAIYELAELSNEAFSNAIFLQYFASLIVLCVSSFQLSQEKPFTKKFNDLILYLICQLLQVFMFCYWATQVQVESENIITGVYDCEWLSLSITTKKNLILTMVRALKPIQYSSGYVVNLSLTEFTNLLRMSYSIYSILQQSNSRTR</sequence>
<evidence type="ECO:0000313" key="11">
    <source>
        <dbReference type="EMBL" id="AZQ24932.1"/>
    </source>
</evidence>
<evidence type="ECO:0000256" key="6">
    <source>
        <dbReference type="ARBA" id="ARBA00022989"/>
    </source>
</evidence>
<dbReference type="EMBL" id="MK048991">
    <property type="protein sequence ID" value="AZQ24932.1"/>
    <property type="molecule type" value="mRNA"/>
</dbReference>
<dbReference type="PANTHER" id="PTHR21137">
    <property type="entry name" value="ODORANT RECEPTOR"/>
    <property type="match status" value="1"/>
</dbReference>
<reference evidence="11" key="1">
    <citation type="journal article" date="2018" name="Front. Physiol.">
        <title>Differential Expression Analysis of Olfactory Genes Based on a Combination of Sequencing Platforms and Behavioral Investigations in Aphidius gifuensis.</title>
        <authorList>
            <person name="Fan J."/>
            <person name="Zhang Q."/>
            <person name="Xu Q."/>
            <person name="Xue W."/>
            <person name="Han Z."/>
            <person name="Sun J."/>
            <person name="Chen J."/>
        </authorList>
    </citation>
    <scope>NUCLEOTIDE SEQUENCE</scope>
</reference>
<evidence type="ECO:0000256" key="9">
    <source>
        <dbReference type="ARBA" id="ARBA00023224"/>
    </source>
</evidence>
<evidence type="ECO:0000256" key="10">
    <source>
        <dbReference type="RuleBase" id="RU351113"/>
    </source>
</evidence>
<evidence type="ECO:0000256" key="5">
    <source>
        <dbReference type="ARBA" id="ARBA00022725"/>
    </source>
</evidence>
<dbReference type="GO" id="GO:0004984">
    <property type="term" value="F:olfactory receptor activity"/>
    <property type="evidence" value="ECO:0007669"/>
    <property type="project" value="InterPro"/>
</dbReference>
<feature type="transmembrane region" description="Helical" evidence="10">
    <location>
        <begin position="156"/>
        <end position="175"/>
    </location>
</feature>
<feature type="transmembrane region" description="Helical" evidence="10">
    <location>
        <begin position="254"/>
        <end position="273"/>
    </location>
</feature>
<organism evidence="11">
    <name type="scientific">Aphidius gifuensis</name>
    <name type="common">Parasitoid wasp</name>
    <dbReference type="NCBI Taxonomy" id="684658"/>
    <lineage>
        <taxon>Eukaryota</taxon>
        <taxon>Metazoa</taxon>
        <taxon>Ecdysozoa</taxon>
        <taxon>Arthropoda</taxon>
        <taxon>Hexapoda</taxon>
        <taxon>Insecta</taxon>
        <taxon>Pterygota</taxon>
        <taxon>Neoptera</taxon>
        <taxon>Endopterygota</taxon>
        <taxon>Hymenoptera</taxon>
        <taxon>Apocrita</taxon>
        <taxon>Ichneumonoidea</taxon>
        <taxon>Braconidae</taxon>
        <taxon>Aphidiinae</taxon>
        <taxon>Aphidius</taxon>
    </lineage>
</organism>
<dbReference type="GO" id="GO:0005549">
    <property type="term" value="F:odorant binding"/>
    <property type="evidence" value="ECO:0007669"/>
    <property type="project" value="InterPro"/>
</dbReference>
<feature type="transmembrane region" description="Helical" evidence="10">
    <location>
        <begin position="187"/>
        <end position="207"/>
    </location>
</feature>
<feature type="transmembrane region" description="Helical" evidence="10">
    <location>
        <begin position="29"/>
        <end position="57"/>
    </location>
</feature>
<feature type="transmembrane region" description="Helical" evidence="10">
    <location>
        <begin position="122"/>
        <end position="144"/>
    </location>
</feature>
<dbReference type="AlphaFoldDB" id="A0A3S5HSS8"/>
<protein>
    <recommendedName>
        <fullName evidence="10">Odorant receptor</fullName>
    </recommendedName>
</protein>
<keyword evidence="3 10" id="KW-0716">Sensory transduction</keyword>
<dbReference type="PANTHER" id="PTHR21137:SF35">
    <property type="entry name" value="ODORANT RECEPTOR 19A-RELATED"/>
    <property type="match status" value="1"/>
</dbReference>
<comment type="similarity">
    <text evidence="10">Belongs to the insect chemoreceptor superfamily. Heteromeric odorant receptor channel (TC 1.A.69) family.</text>
</comment>
<keyword evidence="6 10" id="KW-1133">Transmembrane helix</keyword>
<keyword evidence="4 10" id="KW-0812">Transmembrane</keyword>
<evidence type="ECO:0000256" key="7">
    <source>
        <dbReference type="ARBA" id="ARBA00023136"/>
    </source>
</evidence>
<keyword evidence="8 10" id="KW-0675">Receptor</keyword>
<accession>A0A3S5HSS8</accession>
<keyword evidence="9 10" id="KW-0807">Transducer</keyword>
<dbReference type="Pfam" id="PF02949">
    <property type="entry name" value="7tm_6"/>
    <property type="match status" value="1"/>
</dbReference>
<keyword evidence="5 10" id="KW-0552">Olfaction</keyword>
<keyword evidence="7 10" id="KW-0472">Membrane</keyword>